<dbReference type="Proteomes" id="UP000030764">
    <property type="component" value="Unassembled WGS sequence"/>
</dbReference>
<evidence type="ECO:0000313" key="1">
    <source>
        <dbReference type="EMBL" id="KFD58379.1"/>
    </source>
</evidence>
<sequence>LSKTWKHVRGLHLADQFPRDATEVDVLIGLDHYYDFVRAAIRRGRRNQPVAVLTTLNWLLCGRVGSGESLEPARALLMSVEESMDSMLRNFWQLDAIGIAGKTDIEESHSVVMDRFKESLVFDVERYNVRDTIPKCTEKSPKKRAP</sequence>
<reference evidence="1 2" key="1">
    <citation type="journal article" date="2014" name="Nat. Genet.">
        <title>Genome and transcriptome of the porcine whipworm Trichuris suis.</title>
        <authorList>
            <person name="Jex A.R."/>
            <person name="Nejsum P."/>
            <person name="Schwarz E.M."/>
            <person name="Hu L."/>
            <person name="Young N.D."/>
            <person name="Hall R.S."/>
            <person name="Korhonen P.K."/>
            <person name="Liao S."/>
            <person name="Thamsborg S."/>
            <person name="Xia J."/>
            <person name="Xu P."/>
            <person name="Wang S."/>
            <person name="Scheerlinck J.P."/>
            <person name="Hofmann A."/>
            <person name="Sternberg P.W."/>
            <person name="Wang J."/>
            <person name="Gasser R.B."/>
        </authorList>
    </citation>
    <scope>NUCLEOTIDE SEQUENCE [LARGE SCALE GENOMIC DNA]</scope>
    <source>
        <strain evidence="1">DCEP-RM93M</strain>
    </source>
</reference>
<evidence type="ECO:0008006" key="3">
    <source>
        <dbReference type="Google" id="ProtNLM"/>
    </source>
</evidence>
<name>A0A085MMD3_9BILA</name>
<feature type="non-terminal residue" evidence="1">
    <location>
        <position position="1"/>
    </location>
</feature>
<protein>
    <recommendedName>
        <fullName evidence="3">Peptidase aspartic putative domain-containing protein</fullName>
    </recommendedName>
</protein>
<organism evidence="1 2">
    <name type="scientific">Trichuris suis</name>
    <name type="common">pig whipworm</name>
    <dbReference type="NCBI Taxonomy" id="68888"/>
    <lineage>
        <taxon>Eukaryota</taxon>
        <taxon>Metazoa</taxon>
        <taxon>Ecdysozoa</taxon>
        <taxon>Nematoda</taxon>
        <taxon>Enoplea</taxon>
        <taxon>Dorylaimia</taxon>
        <taxon>Trichinellida</taxon>
        <taxon>Trichuridae</taxon>
        <taxon>Trichuris</taxon>
    </lineage>
</organism>
<accession>A0A085MMD3</accession>
<proteinExistence type="predicted"/>
<keyword evidence="2" id="KW-1185">Reference proteome</keyword>
<dbReference type="EMBL" id="KL363184">
    <property type="protein sequence ID" value="KFD58379.1"/>
    <property type="molecule type" value="Genomic_DNA"/>
</dbReference>
<gene>
    <name evidence="1" type="ORF">M513_00605</name>
</gene>
<evidence type="ECO:0000313" key="2">
    <source>
        <dbReference type="Proteomes" id="UP000030764"/>
    </source>
</evidence>
<dbReference type="AlphaFoldDB" id="A0A085MMD3"/>